<dbReference type="GO" id="GO:0006352">
    <property type="term" value="P:DNA-templated transcription initiation"/>
    <property type="evidence" value="ECO:0007669"/>
    <property type="project" value="InterPro"/>
</dbReference>
<dbReference type="SUPFAM" id="SSF54427">
    <property type="entry name" value="NTF2-like"/>
    <property type="match status" value="1"/>
</dbReference>
<dbReference type="InterPro" id="IPR013325">
    <property type="entry name" value="RNA_pol_sigma_r2"/>
</dbReference>
<dbReference type="EMBL" id="JAAXOS010000009">
    <property type="protein sequence ID" value="NKY28304.1"/>
    <property type="molecule type" value="Genomic_DNA"/>
</dbReference>
<dbReference type="InterPro" id="IPR037401">
    <property type="entry name" value="SnoaL-like"/>
</dbReference>
<dbReference type="SUPFAM" id="SSF88946">
    <property type="entry name" value="Sigma2 domain of RNA polymerase sigma factors"/>
    <property type="match status" value="1"/>
</dbReference>
<dbReference type="PANTHER" id="PTHR43133:SF65">
    <property type="entry name" value="ECF RNA POLYMERASE SIGMA FACTOR SIGG"/>
    <property type="match status" value="1"/>
</dbReference>
<dbReference type="InterPro" id="IPR039425">
    <property type="entry name" value="RNA_pol_sigma-70-like"/>
</dbReference>
<evidence type="ECO:0000256" key="7">
    <source>
        <dbReference type="RuleBase" id="RU000716"/>
    </source>
</evidence>
<keyword evidence="11" id="KW-0808">Transferase</keyword>
<dbReference type="RefSeq" id="WP_062971265.1">
    <property type="nucleotide sequence ID" value="NZ_JAAXOS010000009.1"/>
</dbReference>
<evidence type="ECO:0000313" key="12">
    <source>
        <dbReference type="Proteomes" id="UP000540698"/>
    </source>
</evidence>
<evidence type="ECO:0000256" key="3">
    <source>
        <dbReference type="ARBA" id="ARBA00023015"/>
    </source>
</evidence>
<feature type="domain" description="RNA polymerase sigma factor 70 region 4 type 2" evidence="9">
    <location>
        <begin position="126"/>
        <end position="178"/>
    </location>
</feature>
<keyword evidence="4 7" id="KW-0731">Sigma factor</keyword>
<comment type="caution">
    <text evidence="11">The sequence shown here is derived from an EMBL/GenBank/DDBJ whole genome shotgun (WGS) entry which is preliminary data.</text>
</comment>
<evidence type="ECO:0000256" key="5">
    <source>
        <dbReference type="ARBA" id="ARBA00023125"/>
    </source>
</evidence>
<dbReference type="InterPro" id="IPR000838">
    <property type="entry name" value="RNA_pol_sigma70_ECF_CS"/>
</dbReference>
<comment type="similarity">
    <text evidence="1 7">Belongs to the sigma-70 factor family. ECF subfamily.</text>
</comment>
<dbReference type="InterPro" id="IPR007627">
    <property type="entry name" value="RNA_pol_sigma70_r2"/>
</dbReference>
<keyword evidence="12" id="KW-1185">Reference proteome</keyword>
<dbReference type="Pfam" id="PF12680">
    <property type="entry name" value="SnoaL_2"/>
    <property type="match status" value="1"/>
</dbReference>
<dbReference type="InterPro" id="IPR013249">
    <property type="entry name" value="RNA_pol_sigma70_r4_t2"/>
</dbReference>
<evidence type="ECO:0000259" key="9">
    <source>
        <dbReference type="Pfam" id="PF08281"/>
    </source>
</evidence>
<evidence type="ECO:0000256" key="4">
    <source>
        <dbReference type="ARBA" id="ARBA00023082"/>
    </source>
</evidence>
<dbReference type="Gene3D" id="3.10.450.50">
    <property type="match status" value="1"/>
</dbReference>
<keyword evidence="6 7" id="KW-0804">Transcription</keyword>
<dbReference type="GO" id="GO:0016987">
    <property type="term" value="F:sigma factor activity"/>
    <property type="evidence" value="ECO:0007669"/>
    <property type="project" value="UniProtKB-KW"/>
</dbReference>
<dbReference type="InterPro" id="IPR013324">
    <property type="entry name" value="RNA_pol_sigma_r3/r4-like"/>
</dbReference>
<evidence type="ECO:0000259" key="10">
    <source>
        <dbReference type="Pfam" id="PF12680"/>
    </source>
</evidence>
<comment type="subunit">
    <text evidence="2">Interacts transiently with the RNA polymerase catalytic core formed by RpoA, RpoB, RpoC and RpoZ (2 alpha, 1 beta, 1 beta' and 1 omega subunit) to form the RNA polymerase holoenzyme that can initiate transcription.</text>
</comment>
<accession>A0A7X6L5P2</accession>
<feature type="domain" description="RNA polymerase sigma-70 region 2" evidence="8">
    <location>
        <begin position="16"/>
        <end position="77"/>
    </location>
</feature>
<dbReference type="Gene3D" id="1.10.1740.10">
    <property type="match status" value="1"/>
</dbReference>
<keyword evidence="5 7" id="KW-0238">DNA-binding</keyword>
<dbReference type="InterPro" id="IPR032710">
    <property type="entry name" value="NTF2-like_dom_sf"/>
</dbReference>
<keyword evidence="3 7" id="KW-0805">Transcription regulation</keyword>
<dbReference type="Pfam" id="PF08281">
    <property type="entry name" value="Sigma70_r4_2"/>
    <property type="match status" value="1"/>
</dbReference>
<evidence type="ECO:0000313" key="11">
    <source>
        <dbReference type="EMBL" id="NKY28304.1"/>
    </source>
</evidence>
<dbReference type="SUPFAM" id="SSF88659">
    <property type="entry name" value="Sigma3 and sigma4 domains of RNA polymerase sigma factors"/>
    <property type="match status" value="1"/>
</dbReference>
<dbReference type="NCBIfam" id="NF006089">
    <property type="entry name" value="PRK08241.1"/>
    <property type="match status" value="1"/>
</dbReference>
<dbReference type="NCBIfam" id="TIGR02960">
    <property type="entry name" value="SigX5"/>
    <property type="match status" value="1"/>
</dbReference>
<organism evidence="11 12">
    <name type="scientific">Nocardia gamkensis</name>
    <dbReference type="NCBI Taxonomy" id="352869"/>
    <lineage>
        <taxon>Bacteria</taxon>
        <taxon>Bacillati</taxon>
        <taxon>Actinomycetota</taxon>
        <taxon>Actinomycetes</taxon>
        <taxon>Mycobacteriales</taxon>
        <taxon>Nocardiaceae</taxon>
        <taxon>Nocardia</taxon>
    </lineage>
</organism>
<dbReference type="GO" id="GO:0006950">
    <property type="term" value="P:response to stress"/>
    <property type="evidence" value="ECO:0007669"/>
    <property type="project" value="UniProtKB-ARBA"/>
</dbReference>
<sequence>MPVQEDFIEQAAPLRAELIAHCYRMLGSVHDAEDLVQETYLRGWRGYAAFEERAALRTWLYRIATTACLRALENRARRVLPAGLGAGSADPDAGLDRDAGTYEWMQPLPDALTPETAFVTRESIRLAVVTAMQELPARQRAVLILRDVAQFSAAEVAELLETTQAAVNSALQRARARLAEVAPNGDNATEPEDTERRELLDRYCAAFENADLAALTELLAADVRLEMPPVPLWFTGREAVTRFLAKRAFARPGDLVLIPTAANGQPAVAEYRRGAGGLLEAHSIHVITTGADGIAAITVFLEPTLFDAFGMPPTRLAERSGD</sequence>
<evidence type="ECO:0000256" key="6">
    <source>
        <dbReference type="ARBA" id="ARBA00023163"/>
    </source>
</evidence>
<dbReference type="InterPro" id="IPR014305">
    <property type="entry name" value="RNA_pol_sigma-G_actinobac"/>
</dbReference>
<dbReference type="Proteomes" id="UP000540698">
    <property type="component" value="Unassembled WGS sequence"/>
</dbReference>
<dbReference type="PROSITE" id="PS01063">
    <property type="entry name" value="SIGMA70_ECF"/>
    <property type="match status" value="1"/>
</dbReference>
<name>A0A7X6L5P2_9NOCA</name>
<dbReference type="Pfam" id="PF04542">
    <property type="entry name" value="Sigma70_r2"/>
    <property type="match status" value="1"/>
</dbReference>
<dbReference type="Gene3D" id="1.10.10.10">
    <property type="entry name" value="Winged helix-like DNA-binding domain superfamily/Winged helix DNA-binding domain"/>
    <property type="match status" value="1"/>
</dbReference>
<reference evidence="11 12" key="1">
    <citation type="submission" date="2020-04" db="EMBL/GenBank/DDBJ databases">
        <title>MicrobeNet Type strains.</title>
        <authorList>
            <person name="Nicholson A.C."/>
        </authorList>
    </citation>
    <scope>NUCLEOTIDE SEQUENCE [LARGE SCALE GENOMIC DNA]</scope>
    <source>
        <strain evidence="11 12">DSM 44956</strain>
    </source>
</reference>
<proteinExistence type="inferred from homology"/>
<dbReference type="PANTHER" id="PTHR43133">
    <property type="entry name" value="RNA POLYMERASE ECF-TYPE SIGMA FACTO"/>
    <property type="match status" value="1"/>
</dbReference>
<feature type="domain" description="SnoaL-like" evidence="10">
    <location>
        <begin position="201"/>
        <end position="293"/>
    </location>
</feature>
<evidence type="ECO:0000256" key="1">
    <source>
        <dbReference type="ARBA" id="ARBA00010641"/>
    </source>
</evidence>
<dbReference type="GO" id="GO:0016779">
    <property type="term" value="F:nucleotidyltransferase activity"/>
    <property type="evidence" value="ECO:0007669"/>
    <property type="project" value="UniProtKB-KW"/>
</dbReference>
<dbReference type="AlphaFoldDB" id="A0A7X6L5P2"/>
<dbReference type="CDD" id="cd06171">
    <property type="entry name" value="Sigma70_r4"/>
    <property type="match status" value="1"/>
</dbReference>
<dbReference type="InterPro" id="IPR036388">
    <property type="entry name" value="WH-like_DNA-bd_sf"/>
</dbReference>
<evidence type="ECO:0000256" key="2">
    <source>
        <dbReference type="ARBA" id="ARBA00011344"/>
    </source>
</evidence>
<dbReference type="NCBIfam" id="TIGR02937">
    <property type="entry name" value="sigma70-ECF"/>
    <property type="match status" value="1"/>
</dbReference>
<dbReference type="InterPro" id="IPR014284">
    <property type="entry name" value="RNA_pol_sigma-70_dom"/>
</dbReference>
<keyword evidence="11" id="KW-0548">Nucleotidyltransferase</keyword>
<evidence type="ECO:0000259" key="8">
    <source>
        <dbReference type="Pfam" id="PF04542"/>
    </source>
</evidence>
<dbReference type="GO" id="GO:0003677">
    <property type="term" value="F:DNA binding"/>
    <property type="evidence" value="ECO:0007669"/>
    <property type="project" value="UniProtKB-KW"/>
</dbReference>
<gene>
    <name evidence="11" type="ORF">HGB38_19040</name>
</gene>
<protein>
    <recommendedName>
        <fullName evidence="7">RNA polymerase sigma factor</fullName>
    </recommendedName>
</protein>